<evidence type="ECO:0000313" key="2">
    <source>
        <dbReference type="EMBL" id="KZV92111.1"/>
    </source>
</evidence>
<organism evidence="2 3">
    <name type="scientific">Exidia glandulosa HHB12029</name>
    <dbReference type="NCBI Taxonomy" id="1314781"/>
    <lineage>
        <taxon>Eukaryota</taxon>
        <taxon>Fungi</taxon>
        <taxon>Dikarya</taxon>
        <taxon>Basidiomycota</taxon>
        <taxon>Agaricomycotina</taxon>
        <taxon>Agaricomycetes</taxon>
        <taxon>Auriculariales</taxon>
        <taxon>Exidiaceae</taxon>
        <taxon>Exidia</taxon>
    </lineage>
</organism>
<dbReference type="EMBL" id="KV426014">
    <property type="protein sequence ID" value="KZV92111.1"/>
    <property type="molecule type" value="Genomic_DNA"/>
</dbReference>
<dbReference type="STRING" id="1314781.A0A165HKQ3"/>
<sequence>MHIRGEVCVGAGTLLAMASVVLLIFTHIGQINTSTVPRGLAMVSVDVSGYGLGLESATGDQTPGLYNTTADAPLGERLGLRQTYKWGLYSYCGYVNAREGTCSNTTIANRFRPLDAIINDTPQLFSVQTRFLLAPLNSTNGSILSLAAYYLLLIGSIFTFLAMLFGIVKASLTFFFAAGCALLGSICLIVSAAIWTALIRKAQGINDQQVALGPSLGIHVDFDTGLWLLWASAAAMFVSILPYLVSCCTFRR</sequence>
<dbReference type="GO" id="GO:0031505">
    <property type="term" value="P:fungal-type cell wall organization"/>
    <property type="evidence" value="ECO:0007669"/>
    <property type="project" value="TreeGrafter"/>
</dbReference>
<name>A0A165HKQ3_EXIGL</name>
<dbReference type="Pfam" id="PF06687">
    <property type="entry name" value="SUR7"/>
    <property type="match status" value="1"/>
</dbReference>
<dbReference type="InterPro" id="IPR009571">
    <property type="entry name" value="SUR7/Rim9-like_fungi"/>
</dbReference>
<evidence type="ECO:0000256" key="1">
    <source>
        <dbReference type="SAM" id="Phobius"/>
    </source>
</evidence>
<evidence type="ECO:0008006" key="4">
    <source>
        <dbReference type="Google" id="ProtNLM"/>
    </source>
</evidence>
<dbReference type="Gene3D" id="1.20.140.150">
    <property type="match status" value="1"/>
</dbReference>
<gene>
    <name evidence="2" type="ORF">EXIGLDRAFT_82609</name>
</gene>
<feature type="transmembrane region" description="Helical" evidence="1">
    <location>
        <begin position="174"/>
        <end position="198"/>
    </location>
</feature>
<dbReference type="OrthoDB" id="3349852at2759"/>
<dbReference type="PANTHER" id="PTHR28019:SF2">
    <property type="entry name" value="CELL MEMBRANE PROTEIN YLR413W-RELATED"/>
    <property type="match status" value="1"/>
</dbReference>
<dbReference type="Proteomes" id="UP000077266">
    <property type="component" value="Unassembled WGS sequence"/>
</dbReference>
<reference evidence="2 3" key="1">
    <citation type="journal article" date="2016" name="Mol. Biol. Evol.">
        <title>Comparative Genomics of Early-Diverging Mushroom-Forming Fungi Provides Insights into the Origins of Lignocellulose Decay Capabilities.</title>
        <authorList>
            <person name="Nagy L.G."/>
            <person name="Riley R."/>
            <person name="Tritt A."/>
            <person name="Adam C."/>
            <person name="Daum C."/>
            <person name="Floudas D."/>
            <person name="Sun H."/>
            <person name="Yadav J.S."/>
            <person name="Pangilinan J."/>
            <person name="Larsson K.H."/>
            <person name="Matsuura K."/>
            <person name="Barry K."/>
            <person name="Labutti K."/>
            <person name="Kuo R."/>
            <person name="Ohm R.A."/>
            <person name="Bhattacharya S.S."/>
            <person name="Shirouzu T."/>
            <person name="Yoshinaga Y."/>
            <person name="Martin F.M."/>
            <person name="Grigoriev I.V."/>
            <person name="Hibbett D.S."/>
        </authorList>
    </citation>
    <scope>NUCLEOTIDE SEQUENCE [LARGE SCALE GENOMIC DNA]</scope>
    <source>
        <strain evidence="2 3">HHB12029</strain>
    </source>
</reference>
<keyword evidence="1" id="KW-0812">Transmembrane</keyword>
<feature type="transmembrane region" description="Helical" evidence="1">
    <location>
        <begin position="147"/>
        <end position="167"/>
    </location>
</feature>
<protein>
    <recommendedName>
        <fullName evidence="4">SUR7-domain-containing protein</fullName>
    </recommendedName>
</protein>
<keyword evidence="3" id="KW-1185">Reference proteome</keyword>
<keyword evidence="1" id="KW-0472">Membrane</keyword>
<keyword evidence="1" id="KW-1133">Transmembrane helix</keyword>
<dbReference type="GO" id="GO:0005886">
    <property type="term" value="C:plasma membrane"/>
    <property type="evidence" value="ECO:0007669"/>
    <property type="project" value="InterPro"/>
</dbReference>
<feature type="transmembrane region" description="Helical" evidence="1">
    <location>
        <begin position="7"/>
        <end position="28"/>
    </location>
</feature>
<accession>A0A165HKQ3</accession>
<dbReference type="AlphaFoldDB" id="A0A165HKQ3"/>
<evidence type="ECO:0000313" key="3">
    <source>
        <dbReference type="Proteomes" id="UP000077266"/>
    </source>
</evidence>
<dbReference type="PANTHER" id="PTHR28019">
    <property type="entry name" value="CELL MEMBRANE PROTEIN YLR413W-RELATED"/>
    <property type="match status" value="1"/>
</dbReference>
<proteinExistence type="predicted"/>
<feature type="transmembrane region" description="Helical" evidence="1">
    <location>
        <begin position="225"/>
        <end position="245"/>
    </location>
</feature>
<dbReference type="InterPro" id="IPR052413">
    <property type="entry name" value="SUR7_domain"/>
</dbReference>
<dbReference type="GO" id="GO:0051285">
    <property type="term" value="C:cell cortex of cell tip"/>
    <property type="evidence" value="ECO:0007669"/>
    <property type="project" value="TreeGrafter"/>
</dbReference>
<dbReference type="InParanoid" id="A0A165HKQ3"/>